<protein>
    <submittedName>
        <fullName evidence="1">Uncharacterized protein</fullName>
    </submittedName>
</protein>
<sequence length="165" mass="18816">MAHSSKTQLAVRSTYVNEQQDLTAAAAEHGVSYGTARNWKKRAKDEGDDWDTARNALLLSQGGKKELLNQVLERFYIQSERIFESIEKTEQLKPQEMVDLMSKWADSMSKVSKFLGTSNNFDKIGFAMELLQLLSTFIRNDYPQHANAFLEILEPFGREVSKTYG</sequence>
<evidence type="ECO:0000313" key="1">
    <source>
        <dbReference type="EMBL" id="SHH38868.1"/>
    </source>
</evidence>
<dbReference type="AlphaFoldDB" id="A0A1M5SKT1"/>
<dbReference type="STRING" id="634436.SAMN05216361_0005"/>
<organism evidence="1 2">
    <name type="scientific">Marisediminitalea aggregata</name>
    <dbReference type="NCBI Taxonomy" id="634436"/>
    <lineage>
        <taxon>Bacteria</taxon>
        <taxon>Pseudomonadati</taxon>
        <taxon>Pseudomonadota</taxon>
        <taxon>Gammaproteobacteria</taxon>
        <taxon>Alteromonadales</taxon>
        <taxon>Alteromonadaceae</taxon>
        <taxon>Marisediminitalea</taxon>
    </lineage>
</organism>
<dbReference type="Pfam" id="PF08822">
    <property type="entry name" value="DUF1804"/>
    <property type="match status" value="1"/>
</dbReference>
<gene>
    <name evidence="1" type="ORF">SAMN05216361_0005</name>
</gene>
<dbReference type="InterPro" id="IPR014926">
    <property type="entry name" value="Phage_D3112_Orf24"/>
</dbReference>
<keyword evidence="2" id="KW-1185">Reference proteome</keyword>
<name>A0A1M5SKT1_9ALTE</name>
<dbReference type="EMBL" id="FQWD01000010">
    <property type="protein sequence ID" value="SHH38868.1"/>
    <property type="molecule type" value="Genomic_DNA"/>
</dbReference>
<dbReference type="RefSeq" id="WP_073325355.1">
    <property type="nucleotide sequence ID" value="NZ_FQWD01000010.1"/>
</dbReference>
<accession>A0A1M5SKT1</accession>
<dbReference type="OrthoDB" id="5676847at2"/>
<proteinExistence type="predicted"/>
<evidence type="ECO:0000313" key="2">
    <source>
        <dbReference type="Proteomes" id="UP000184520"/>
    </source>
</evidence>
<reference evidence="2" key="1">
    <citation type="submission" date="2016-11" db="EMBL/GenBank/DDBJ databases">
        <authorList>
            <person name="Varghese N."/>
            <person name="Submissions S."/>
        </authorList>
    </citation>
    <scope>NUCLEOTIDE SEQUENCE [LARGE SCALE GENOMIC DNA]</scope>
    <source>
        <strain evidence="2">CGMCC 1.8995</strain>
    </source>
</reference>
<dbReference type="Proteomes" id="UP000184520">
    <property type="component" value="Unassembled WGS sequence"/>
</dbReference>